<dbReference type="AlphaFoldDB" id="A0A1B2DGB3"/>
<dbReference type="PANTHER" id="PTHR43280">
    <property type="entry name" value="ARAC-FAMILY TRANSCRIPTIONAL REGULATOR"/>
    <property type="match status" value="1"/>
</dbReference>
<evidence type="ECO:0000256" key="2">
    <source>
        <dbReference type="ARBA" id="ARBA00023125"/>
    </source>
</evidence>
<dbReference type="Gene3D" id="1.10.10.60">
    <property type="entry name" value="Homeodomain-like"/>
    <property type="match status" value="2"/>
</dbReference>
<evidence type="ECO:0000313" key="5">
    <source>
        <dbReference type="EMBL" id="ANY66774.1"/>
    </source>
</evidence>
<dbReference type="InterPro" id="IPR020449">
    <property type="entry name" value="Tscrpt_reg_AraC-type_HTH"/>
</dbReference>
<dbReference type="InterPro" id="IPR018060">
    <property type="entry name" value="HTH_AraC"/>
</dbReference>
<dbReference type="Pfam" id="PF12833">
    <property type="entry name" value="HTH_18"/>
    <property type="match status" value="1"/>
</dbReference>
<evidence type="ECO:0000256" key="1">
    <source>
        <dbReference type="ARBA" id="ARBA00023015"/>
    </source>
</evidence>
<dbReference type="SUPFAM" id="SSF46689">
    <property type="entry name" value="Homeodomain-like"/>
    <property type="match status" value="2"/>
</dbReference>
<feature type="domain" description="HTH araC/xylS-type" evidence="4">
    <location>
        <begin position="173"/>
        <end position="271"/>
    </location>
</feature>
<dbReference type="PANTHER" id="PTHR43280:SF29">
    <property type="entry name" value="ARAC-FAMILY TRANSCRIPTIONAL REGULATOR"/>
    <property type="match status" value="1"/>
</dbReference>
<dbReference type="SUPFAM" id="SSF51215">
    <property type="entry name" value="Regulatory protein AraC"/>
    <property type="match status" value="1"/>
</dbReference>
<name>A0A1B2DGB3_9BACL</name>
<dbReference type="PRINTS" id="PR00032">
    <property type="entry name" value="HTHARAC"/>
</dbReference>
<gene>
    <name evidence="5" type="ORF">BBD42_10095</name>
</gene>
<dbReference type="PROSITE" id="PS00041">
    <property type="entry name" value="HTH_ARAC_FAMILY_1"/>
    <property type="match status" value="1"/>
</dbReference>
<sequence length="279" mass="31678">MIDYNMLAGQLARGMLSIEGVYISTVAPGIYYSHTKAYPTRFSGFVFALRGHAVFEFNGTSYELAPGSVVHGGAGMLLKLEVVPEDFQFVLIHYRITLPELMPGEINYAETHYQLEPGSNTRMVELLQRLCDVTALGGPMNLLREKELFYSIMNEWLVSVRSQYISESGKMVEQALDYIHHHYMEPLTAAGLAELHSLGKKQFAYAFHKYSGCFPIDYLIRHRMRRAKYLLATSNCSISSVARNVGYEDAHYFSRLFRKHNGCSPSMYRQSLGNNPPDF</sequence>
<dbReference type="InterPro" id="IPR009057">
    <property type="entry name" value="Homeodomain-like_sf"/>
</dbReference>
<evidence type="ECO:0000256" key="3">
    <source>
        <dbReference type="ARBA" id="ARBA00023163"/>
    </source>
</evidence>
<accession>A0A1B2DGB3</accession>
<dbReference type="InterPro" id="IPR037923">
    <property type="entry name" value="HTH-like"/>
</dbReference>
<organism evidence="5">
    <name type="scientific">Paenibacillus sp. BIHB 4019</name>
    <dbReference type="NCBI Taxonomy" id="1870819"/>
    <lineage>
        <taxon>Bacteria</taxon>
        <taxon>Bacillati</taxon>
        <taxon>Bacillota</taxon>
        <taxon>Bacilli</taxon>
        <taxon>Bacillales</taxon>
        <taxon>Paenibacillaceae</taxon>
        <taxon>Paenibacillus</taxon>
    </lineage>
</organism>
<reference evidence="5" key="1">
    <citation type="submission" date="2016-08" db="EMBL/GenBank/DDBJ databases">
        <title>Complete Genome Seqeunce of Paenibacillus sp. BIHB 4019 from tea rhizoplane.</title>
        <authorList>
            <person name="Thakur R."/>
            <person name="Swarnkar M.K."/>
            <person name="Gulati A."/>
        </authorList>
    </citation>
    <scope>NUCLEOTIDE SEQUENCE [LARGE SCALE GENOMIC DNA]</scope>
    <source>
        <strain evidence="5">BIHB4019</strain>
    </source>
</reference>
<keyword evidence="3" id="KW-0804">Transcription</keyword>
<dbReference type="SMART" id="SM00342">
    <property type="entry name" value="HTH_ARAC"/>
    <property type="match status" value="1"/>
</dbReference>
<keyword evidence="2" id="KW-0238">DNA-binding</keyword>
<dbReference type="GO" id="GO:0003700">
    <property type="term" value="F:DNA-binding transcription factor activity"/>
    <property type="evidence" value="ECO:0007669"/>
    <property type="project" value="InterPro"/>
</dbReference>
<dbReference type="RefSeq" id="WP_099518061.1">
    <property type="nucleotide sequence ID" value="NZ_CP016808.1"/>
</dbReference>
<dbReference type="GO" id="GO:0043565">
    <property type="term" value="F:sequence-specific DNA binding"/>
    <property type="evidence" value="ECO:0007669"/>
    <property type="project" value="InterPro"/>
</dbReference>
<evidence type="ECO:0000259" key="4">
    <source>
        <dbReference type="PROSITE" id="PS01124"/>
    </source>
</evidence>
<dbReference type="PROSITE" id="PS01124">
    <property type="entry name" value="HTH_ARAC_FAMILY_2"/>
    <property type="match status" value="1"/>
</dbReference>
<protein>
    <recommendedName>
        <fullName evidence="4">HTH araC/xylS-type domain-containing protein</fullName>
    </recommendedName>
</protein>
<keyword evidence="1" id="KW-0805">Transcription regulation</keyword>
<dbReference type="InterPro" id="IPR018062">
    <property type="entry name" value="HTH_AraC-typ_CS"/>
</dbReference>
<proteinExistence type="predicted"/>
<dbReference type="EMBL" id="CP016808">
    <property type="protein sequence ID" value="ANY66774.1"/>
    <property type="molecule type" value="Genomic_DNA"/>
</dbReference>